<dbReference type="Proteomes" id="UP000195570">
    <property type="component" value="Unassembled WGS sequence"/>
</dbReference>
<dbReference type="VEuPathDB" id="TriTrypDB:TEOVI_000232100"/>
<evidence type="ECO:0000256" key="2">
    <source>
        <dbReference type="ARBA" id="ARBA00006665"/>
    </source>
</evidence>
<keyword evidence="3 6" id="KW-0812">Transmembrane</keyword>
<feature type="transmembrane region" description="Helical" evidence="6">
    <location>
        <begin position="204"/>
        <end position="225"/>
    </location>
</feature>
<comment type="caution">
    <text evidence="7">The sequence shown here is derived from an EMBL/GenBank/DDBJ whole genome shotgun (WGS) entry which is preliminary data.</text>
</comment>
<keyword evidence="5 6" id="KW-0472">Membrane</keyword>
<feature type="transmembrane region" description="Helical" evidence="6">
    <location>
        <begin position="104"/>
        <end position="122"/>
    </location>
</feature>
<protein>
    <submittedName>
        <fullName evidence="7">Serine incorporator (Serinc), putative</fullName>
    </submittedName>
</protein>
<comment type="subcellular location">
    <subcellularLocation>
        <location evidence="1">Membrane</location>
        <topology evidence="1">Multi-pass membrane protein</topology>
    </subcellularLocation>
</comment>
<feature type="transmembrane region" description="Helical" evidence="6">
    <location>
        <begin position="129"/>
        <end position="150"/>
    </location>
</feature>
<accession>A0A1G4IEM8</accession>
<reference evidence="7" key="1">
    <citation type="submission" date="2016-09" db="EMBL/GenBank/DDBJ databases">
        <authorList>
            <person name="Hebert L."/>
            <person name="Moumen B."/>
        </authorList>
    </citation>
    <scope>NUCLEOTIDE SEQUENCE [LARGE SCALE GENOMIC DNA]</scope>
    <source>
        <strain evidence="7">OVI</strain>
    </source>
</reference>
<keyword evidence="8" id="KW-1185">Reference proteome</keyword>
<feature type="transmembrane region" description="Helical" evidence="6">
    <location>
        <begin position="363"/>
        <end position="381"/>
    </location>
</feature>
<evidence type="ECO:0000256" key="6">
    <source>
        <dbReference type="SAM" id="Phobius"/>
    </source>
</evidence>
<name>A0A1G4IEM8_TRYEQ</name>
<dbReference type="AlphaFoldDB" id="A0A1G4IEM8"/>
<evidence type="ECO:0000256" key="5">
    <source>
        <dbReference type="ARBA" id="ARBA00023136"/>
    </source>
</evidence>
<feature type="transmembrane region" description="Helical" evidence="6">
    <location>
        <begin position="231"/>
        <end position="249"/>
    </location>
</feature>
<dbReference type="RefSeq" id="XP_067081513.1">
    <property type="nucleotide sequence ID" value="XM_067225412.1"/>
</dbReference>
<evidence type="ECO:0000313" key="8">
    <source>
        <dbReference type="Proteomes" id="UP000195570"/>
    </source>
</evidence>
<evidence type="ECO:0000313" key="7">
    <source>
        <dbReference type="EMBL" id="SCU70747.1"/>
    </source>
</evidence>
<dbReference type="GO" id="GO:0016020">
    <property type="term" value="C:membrane"/>
    <property type="evidence" value="ECO:0007669"/>
    <property type="project" value="UniProtKB-SubCell"/>
</dbReference>
<evidence type="ECO:0000256" key="4">
    <source>
        <dbReference type="ARBA" id="ARBA00022989"/>
    </source>
</evidence>
<dbReference type="InterPro" id="IPR005016">
    <property type="entry name" value="TDE1/TMS"/>
</dbReference>
<comment type="similarity">
    <text evidence="2">Belongs to the TDE1 family.</text>
</comment>
<feature type="transmembrane region" description="Helical" evidence="6">
    <location>
        <begin position="270"/>
        <end position="289"/>
    </location>
</feature>
<gene>
    <name evidence="7" type="ORF">TEOVI_000232100</name>
</gene>
<dbReference type="Pfam" id="PF03348">
    <property type="entry name" value="Serinc"/>
    <property type="match status" value="2"/>
</dbReference>
<dbReference type="GeneID" id="92376261"/>
<dbReference type="PANTHER" id="PTHR10383:SF9">
    <property type="entry name" value="SERINE INCORPORATOR, ISOFORM F"/>
    <property type="match status" value="1"/>
</dbReference>
<keyword evidence="4 6" id="KW-1133">Transmembrane helix</keyword>
<dbReference type="EMBL" id="CZPT02001525">
    <property type="protein sequence ID" value="SCU70747.1"/>
    <property type="molecule type" value="Genomic_DNA"/>
</dbReference>
<evidence type="ECO:0000256" key="1">
    <source>
        <dbReference type="ARBA" id="ARBA00004141"/>
    </source>
</evidence>
<organism evidence="7 8">
    <name type="scientific">Trypanosoma equiperdum</name>
    <dbReference type="NCBI Taxonomy" id="5694"/>
    <lineage>
        <taxon>Eukaryota</taxon>
        <taxon>Discoba</taxon>
        <taxon>Euglenozoa</taxon>
        <taxon>Kinetoplastea</taxon>
        <taxon>Metakinetoplastina</taxon>
        <taxon>Trypanosomatida</taxon>
        <taxon>Trypanosomatidae</taxon>
        <taxon>Trypanosoma</taxon>
    </lineage>
</organism>
<feature type="transmembrane region" description="Helical" evidence="6">
    <location>
        <begin position="170"/>
        <end position="197"/>
    </location>
</feature>
<feature type="transmembrane region" description="Helical" evidence="6">
    <location>
        <begin position="320"/>
        <end position="342"/>
    </location>
</feature>
<dbReference type="PANTHER" id="PTHR10383">
    <property type="entry name" value="SERINE INCORPORATOR"/>
    <property type="match status" value="1"/>
</dbReference>
<evidence type="ECO:0000256" key="3">
    <source>
        <dbReference type="ARBA" id="ARBA00022692"/>
    </source>
</evidence>
<feature type="transmembrane region" description="Helical" evidence="6">
    <location>
        <begin position="66"/>
        <end position="84"/>
    </location>
</feature>
<feature type="transmembrane region" description="Helical" evidence="6">
    <location>
        <begin position="20"/>
        <end position="45"/>
    </location>
</feature>
<proteinExistence type="inferred from homology"/>
<sequence length="395" mass="43863">MGSSDGTSLSPTVVLRVQYSLYLFVGIVATMLLRGFLTLLSHLPLIKKGCEYAGKGDANFCVGEVLAYRVSFSLSLFFFLHLLSVSDLTCCIDTESRVEFQRRFFFAKTILLGLLFLATMWVPNTFFAYYAYTCVFASGLFLLINVVFLIDFSYQWTEEWGERMEQNSKWLWYLLIVAVLSYIAGIAIAAMSFVVFVPNVNCNYNAFAILSVLISAVVYTVLSIYLPHGSIVSSGIVFAYTAGVMFVTLRMGDDANCNTIAIPPNEAGSLKQIIIGSIVSGFTLVYSVVSTGGSSKGFGHVGDDDVEEDPEESGHLSSYMFFYTVMMLGSMYLAMLSTGWHVSGMGEDKMKSSINIAYWVRSGTVWSAVLLYLWSLLAPYYCCRDRDFGIAVDDW</sequence>